<keyword evidence="3" id="KW-1185">Reference proteome</keyword>
<dbReference type="InterPro" id="IPR010982">
    <property type="entry name" value="Lambda_DNA-bd_dom_sf"/>
</dbReference>
<evidence type="ECO:0000313" key="2">
    <source>
        <dbReference type="EMBL" id="VTR92111.1"/>
    </source>
</evidence>
<sequence length="82" mass="9296">MSRAKEHKRTVAKQQSPTFKMRLRELRNAAGLSQARTAKAVGVHIQTYMRWERGETEPTFTELCTLAGILGATLNDFRSTDE</sequence>
<dbReference type="Pfam" id="PF01381">
    <property type="entry name" value="HTH_3"/>
    <property type="match status" value="1"/>
</dbReference>
<dbReference type="InterPro" id="IPR001387">
    <property type="entry name" value="Cro/C1-type_HTH"/>
</dbReference>
<dbReference type="Proteomes" id="UP000464178">
    <property type="component" value="Chromosome"/>
</dbReference>
<dbReference type="AlphaFoldDB" id="A0A6P2CT61"/>
<feature type="domain" description="HTH cro/C1-type" evidence="1">
    <location>
        <begin position="23"/>
        <end position="77"/>
    </location>
</feature>
<dbReference type="Gene3D" id="1.10.260.40">
    <property type="entry name" value="lambda repressor-like DNA-binding domains"/>
    <property type="match status" value="1"/>
</dbReference>
<gene>
    <name evidence="2" type="ORF">SOIL9_56030</name>
</gene>
<dbReference type="KEGG" id="gms:SOIL9_56030"/>
<evidence type="ECO:0000313" key="3">
    <source>
        <dbReference type="Proteomes" id="UP000464178"/>
    </source>
</evidence>
<dbReference type="PROSITE" id="PS50943">
    <property type="entry name" value="HTH_CROC1"/>
    <property type="match status" value="1"/>
</dbReference>
<proteinExistence type="predicted"/>
<dbReference type="EMBL" id="LR593886">
    <property type="protein sequence ID" value="VTR92111.1"/>
    <property type="molecule type" value="Genomic_DNA"/>
</dbReference>
<dbReference type="SMART" id="SM00530">
    <property type="entry name" value="HTH_XRE"/>
    <property type="match status" value="1"/>
</dbReference>
<protein>
    <submittedName>
        <fullName evidence="2">Helix-turn-helix family protein:: HTH_31</fullName>
    </submittedName>
</protein>
<accession>A0A6P2CT61</accession>
<evidence type="ECO:0000259" key="1">
    <source>
        <dbReference type="PROSITE" id="PS50943"/>
    </source>
</evidence>
<reference evidence="2 3" key="1">
    <citation type="submission" date="2019-05" db="EMBL/GenBank/DDBJ databases">
        <authorList>
            <consortium name="Science for Life Laboratories"/>
        </authorList>
    </citation>
    <scope>NUCLEOTIDE SEQUENCE [LARGE SCALE GENOMIC DNA]</scope>
    <source>
        <strain evidence="2">Soil9</strain>
    </source>
</reference>
<name>A0A6P2CT61_9BACT</name>
<dbReference type="CDD" id="cd00093">
    <property type="entry name" value="HTH_XRE"/>
    <property type="match status" value="1"/>
</dbReference>
<dbReference type="GO" id="GO:0003677">
    <property type="term" value="F:DNA binding"/>
    <property type="evidence" value="ECO:0007669"/>
    <property type="project" value="InterPro"/>
</dbReference>
<organism evidence="2 3">
    <name type="scientific">Gemmata massiliana</name>
    <dbReference type="NCBI Taxonomy" id="1210884"/>
    <lineage>
        <taxon>Bacteria</taxon>
        <taxon>Pseudomonadati</taxon>
        <taxon>Planctomycetota</taxon>
        <taxon>Planctomycetia</taxon>
        <taxon>Gemmatales</taxon>
        <taxon>Gemmataceae</taxon>
        <taxon>Gemmata</taxon>
    </lineage>
</organism>
<dbReference type="SUPFAM" id="SSF47413">
    <property type="entry name" value="lambda repressor-like DNA-binding domains"/>
    <property type="match status" value="1"/>
</dbReference>